<sequence>MSVAAVVCMAATGLAAPSAMAAAEPNKSTTVDALLDTTDRQKRADAARPGAKARASAAAAAVAPTLDRIAGQTRYLTPVEISKVHFPNGTFEDGAPVDIVTVASGTNFPDALAGGPFAAGLGPLLLVPASGTIPAGVVAEINRLSPEGIVILGGLGAVNAGVEAQLANLAPVARIAGGSRYDTAAQIAQQTSIDLGGATDVVLSSGEGFADALGGGAAAANLGGVLMLTRNATLPTETRDALVEIAPTNIQILGGPLVVSDAVLNAVKAAVPGATVTRVFGTSRADTAAELSEATFPQGSSEVFLTHGWNYPDALAAAPLAWYYQASVLLTRPNCAPAGTVAEDTRLAPTFRTAIGGPLAVSDAALQMTPC</sequence>
<dbReference type="AlphaFoldDB" id="A0A0A0J174"/>
<dbReference type="Proteomes" id="UP000030002">
    <property type="component" value="Unassembled WGS sequence"/>
</dbReference>
<feature type="signal peptide" evidence="1">
    <location>
        <begin position="1"/>
        <end position="21"/>
    </location>
</feature>
<name>A0A0A0J174_9MICO</name>
<organism evidence="2 3">
    <name type="scientific">Knoellia sinensis KCTC 19936</name>
    <dbReference type="NCBI Taxonomy" id="1385520"/>
    <lineage>
        <taxon>Bacteria</taxon>
        <taxon>Bacillati</taxon>
        <taxon>Actinomycetota</taxon>
        <taxon>Actinomycetes</taxon>
        <taxon>Micrococcales</taxon>
        <taxon>Intrasporangiaceae</taxon>
        <taxon>Knoellia</taxon>
    </lineage>
</organism>
<gene>
    <name evidence="2" type="ORF">N802_07300</name>
</gene>
<dbReference type="PANTHER" id="PTHR30032">
    <property type="entry name" value="N-ACETYLMURAMOYL-L-ALANINE AMIDASE-RELATED"/>
    <property type="match status" value="1"/>
</dbReference>
<dbReference type="Pfam" id="PF04122">
    <property type="entry name" value="CW_binding_2"/>
    <property type="match status" value="3"/>
</dbReference>
<evidence type="ECO:0000256" key="1">
    <source>
        <dbReference type="SAM" id="SignalP"/>
    </source>
</evidence>
<accession>A0A0A0J174</accession>
<dbReference type="PANTHER" id="PTHR30032:SF8">
    <property type="entry name" value="GERMINATION-SPECIFIC N-ACETYLMURAMOYL-L-ALANINE AMIDASE"/>
    <property type="match status" value="1"/>
</dbReference>
<dbReference type="InterPro" id="IPR051922">
    <property type="entry name" value="Bact_Sporulation_Assoc"/>
</dbReference>
<keyword evidence="3" id="KW-1185">Reference proteome</keyword>
<dbReference type="InterPro" id="IPR007253">
    <property type="entry name" value="Cell_wall-bd_2"/>
</dbReference>
<reference evidence="2 3" key="1">
    <citation type="submission" date="2013-08" db="EMBL/GenBank/DDBJ databases">
        <title>The genome sequence of Knoellia sinensis.</title>
        <authorList>
            <person name="Zhu W."/>
            <person name="Wang G."/>
        </authorList>
    </citation>
    <scope>NUCLEOTIDE SEQUENCE [LARGE SCALE GENOMIC DNA]</scope>
    <source>
        <strain evidence="2 3">KCTC 19936</strain>
    </source>
</reference>
<evidence type="ECO:0008006" key="4">
    <source>
        <dbReference type="Google" id="ProtNLM"/>
    </source>
</evidence>
<evidence type="ECO:0000313" key="3">
    <source>
        <dbReference type="Proteomes" id="UP000030002"/>
    </source>
</evidence>
<protein>
    <recommendedName>
        <fullName evidence="4">Cell wall-binding protein</fullName>
    </recommendedName>
</protein>
<dbReference type="eggNOG" id="COG2247">
    <property type="taxonomic scope" value="Bacteria"/>
</dbReference>
<evidence type="ECO:0000313" key="2">
    <source>
        <dbReference type="EMBL" id="KGN30444.1"/>
    </source>
</evidence>
<proteinExistence type="predicted"/>
<comment type="caution">
    <text evidence="2">The sequence shown here is derived from an EMBL/GenBank/DDBJ whole genome shotgun (WGS) entry which is preliminary data.</text>
</comment>
<dbReference type="STRING" id="1385520.N802_07300"/>
<feature type="chain" id="PRO_5001963882" description="Cell wall-binding protein" evidence="1">
    <location>
        <begin position="22"/>
        <end position="371"/>
    </location>
</feature>
<dbReference type="EMBL" id="AVPJ01000019">
    <property type="protein sequence ID" value="KGN30444.1"/>
    <property type="molecule type" value="Genomic_DNA"/>
</dbReference>
<keyword evidence="1" id="KW-0732">Signal</keyword>